<keyword evidence="1" id="KW-1133">Transmembrane helix</keyword>
<feature type="transmembrane region" description="Helical" evidence="1">
    <location>
        <begin position="72"/>
        <end position="93"/>
    </location>
</feature>
<sequence>MVLQNAVDIVSSTSGITWGSVTIFPGLWSYVAFAGAALFTSIVFLSAMYLWAVMFRNQQLNSYVKQELQECFVTALLIPLIFGMIAGLDHMAVGNYVPMELLPEDVDQTTNVYQAAQQYYERVEADMSAWLNLNYIMNIYVDQTASVTPYARPLGVGLVASPLTGIASPLKQLLYNMTTALSLAFIINHAQLVVYLFSLQAFLNFYLPLGIFFRSFTPTRRLGGTLIGVALTFLFIFPALSTLTYSIFYNRSGGPLMSFDMLLGQYFGDYTGGFGESLSNYYVTNFNSGSGGVMDIVGGVLGGLGDLIQMFIGKLFLILFIIPMSMISFAFTIGFVIPAINIIIYTAAAKVLSKQLGEEVDISSLTRMI</sequence>
<reference evidence="2 3" key="1">
    <citation type="submission" date="2019-08" db="EMBL/GenBank/DDBJ databases">
        <authorList>
            <person name="Vazquez-Campos X."/>
        </authorList>
    </citation>
    <scope>NUCLEOTIDE SEQUENCE [LARGE SCALE GENOMIC DNA]</scope>
    <source>
        <strain evidence="2">LFW-283_2</strain>
    </source>
</reference>
<feature type="transmembrane region" description="Helical" evidence="1">
    <location>
        <begin position="192"/>
        <end position="213"/>
    </location>
</feature>
<evidence type="ECO:0000313" key="3">
    <source>
        <dbReference type="Proteomes" id="UP000789941"/>
    </source>
</evidence>
<name>A0A5E4LR50_9ARCH</name>
<feature type="transmembrane region" description="Helical" evidence="1">
    <location>
        <begin position="225"/>
        <end position="248"/>
    </location>
</feature>
<evidence type="ECO:0000256" key="1">
    <source>
        <dbReference type="SAM" id="Phobius"/>
    </source>
</evidence>
<feature type="transmembrane region" description="Helical" evidence="1">
    <location>
        <begin position="296"/>
        <end position="322"/>
    </location>
</feature>
<organism evidence="2 3">
    <name type="scientific">Candidatus Bilamarchaeum dharawalense</name>
    <dbReference type="NCBI Taxonomy" id="2885759"/>
    <lineage>
        <taxon>Archaea</taxon>
        <taxon>Candidatus Micrarchaeota</taxon>
        <taxon>Candidatus Micrarchaeia</taxon>
        <taxon>Candidatus Anstonellales</taxon>
        <taxon>Candidatus Bilamarchaeaceae</taxon>
        <taxon>Candidatus Bilamarchaeum</taxon>
    </lineage>
</organism>
<keyword evidence="1" id="KW-0812">Transmembrane</keyword>
<comment type="caution">
    <text evidence="2">The sequence shown here is derived from an EMBL/GenBank/DDBJ whole genome shotgun (WGS) entry which is preliminary data.</text>
</comment>
<dbReference type="AlphaFoldDB" id="A0A5E4LR50"/>
<protein>
    <submittedName>
        <fullName evidence="2">Uncharacterized protein</fullName>
    </submittedName>
</protein>
<keyword evidence="1" id="KW-0472">Membrane</keyword>
<accession>A0A5E4LR50</accession>
<feature type="transmembrane region" description="Helical" evidence="1">
    <location>
        <begin position="329"/>
        <end position="348"/>
    </location>
</feature>
<feature type="transmembrane region" description="Helical" evidence="1">
    <location>
        <begin position="27"/>
        <end position="51"/>
    </location>
</feature>
<proteinExistence type="predicted"/>
<evidence type="ECO:0000313" key="2">
    <source>
        <dbReference type="EMBL" id="VVC03543.1"/>
    </source>
</evidence>
<gene>
    <name evidence="2" type="ORF">LFW2832_00429</name>
</gene>
<dbReference type="EMBL" id="CABMJJ010000007">
    <property type="protein sequence ID" value="VVC03543.1"/>
    <property type="molecule type" value="Genomic_DNA"/>
</dbReference>
<dbReference type="Proteomes" id="UP000789941">
    <property type="component" value="Unassembled WGS sequence"/>
</dbReference>